<name>A0A7C1CDC8_9CREN</name>
<gene>
    <name evidence="2" type="ORF">ENN26_03875</name>
</gene>
<dbReference type="SUPFAM" id="SSF81593">
    <property type="entry name" value="Nucleotidyltransferase substrate binding subunit/domain"/>
    <property type="match status" value="1"/>
</dbReference>
<dbReference type="Gene3D" id="1.20.120.330">
    <property type="entry name" value="Nucleotidyltransferases domain 2"/>
    <property type="match status" value="1"/>
</dbReference>
<dbReference type="SMART" id="SM00748">
    <property type="entry name" value="HEPN"/>
    <property type="match status" value="1"/>
</dbReference>
<dbReference type="PROSITE" id="PS50910">
    <property type="entry name" value="HEPN"/>
    <property type="match status" value="1"/>
</dbReference>
<evidence type="ECO:0000313" key="2">
    <source>
        <dbReference type="EMBL" id="HDP14900.1"/>
    </source>
</evidence>
<comment type="caution">
    <text evidence="2">The sequence shown here is derived from an EMBL/GenBank/DDBJ whole genome shotgun (WGS) entry which is preliminary data.</text>
</comment>
<proteinExistence type="predicted"/>
<dbReference type="EMBL" id="DSAY01000073">
    <property type="protein sequence ID" value="HDP14900.1"/>
    <property type="molecule type" value="Genomic_DNA"/>
</dbReference>
<dbReference type="InterPro" id="IPR007842">
    <property type="entry name" value="HEPN_dom"/>
</dbReference>
<organism evidence="2">
    <name type="scientific">Thermofilum adornatum</name>
    <dbReference type="NCBI Taxonomy" id="1365176"/>
    <lineage>
        <taxon>Archaea</taxon>
        <taxon>Thermoproteota</taxon>
        <taxon>Thermoprotei</taxon>
        <taxon>Thermofilales</taxon>
        <taxon>Thermofilaceae</taxon>
        <taxon>Thermofilum</taxon>
    </lineage>
</organism>
<accession>A0A7C1CDC8</accession>
<feature type="domain" description="HEPN" evidence="1">
    <location>
        <begin position="9"/>
        <end position="118"/>
    </location>
</feature>
<protein>
    <submittedName>
        <fullName evidence="2">HEPN domain-containing protein</fullName>
    </submittedName>
</protein>
<evidence type="ECO:0000259" key="1">
    <source>
        <dbReference type="PROSITE" id="PS50910"/>
    </source>
</evidence>
<sequence>MVSRFSDWIRQAKRNLASAHVNMKEGLYEEACFESHQAGEKALKGLLNLLHKERRGHSLAFIASELGIDVPEEIKECALTLDKHYIPTRYPDVFDEGAPMDYYTWGDAEKCISCAEKILEWVEEFAGRTQKAS</sequence>
<dbReference type="AlphaFoldDB" id="A0A7C1CDC8"/>
<reference evidence="2" key="1">
    <citation type="journal article" date="2020" name="mSystems">
        <title>Genome- and Community-Level Interaction Insights into Carbon Utilization and Element Cycling Functions of Hydrothermarchaeota in Hydrothermal Sediment.</title>
        <authorList>
            <person name="Zhou Z."/>
            <person name="Liu Y."/>
            <person name="Xu W."/>
            <person name="Pan J."/>
            <person name="Luo Z.H."/>
            <person name="Li M."/>
        </authorList>
    </citation>
    <scope>NUCLEOTIDE SEQUENCE [LARGE SCALE GENOMIC DNA]</scope>
    <source>
        <strain evidence="2">SpSt-116</strain>
    </source>
</reference>
<dbReference type="Pfam" id="PF05168">
    <property type="entry name" value="HEPN"/>
    <property type="match status" value="1"/>
</dbReference>